<accession>A0ABP1FHF5</accession>
<dbReference type="EMBL" id="CAXHTA020000002">
    <property type="protein sequence ID" value="CAL5219365.1"/>
    <property type="molecule type" value="Genomic_DNA"/>
</dbReference>
<reference evidence="1 2" key="1">
    <citation type="submission" date="2024-06" db="EMBL/GenBank/DDBJ databases">
        <authorList>
            <person name="Kraege A."/>
            <person name="Thomma B."/>
        </authorList>
    </citation>
    <scope>NUCLEOTIDE SEQUENCE [LARGE SCALE GENOMIC DNA]</scope>
</reference>
<protein>
    <submittedName>
        <fullName evidence="1">G1184 protein</fullName>
    </submittedName>
</protein>
<comment type="caution">
    <text evidence="1">The sequence shown here is derived from an EMBL/GenBank/DDBJ whole genome shotgun (WGS) entry which is preliminary data.</text>
</comment>
<name>A0ABP1FHF5_9CHLO</name>
<evidence type="ECO:0000313" key="2">
    <source>
        <dbReference type="Proteomes" id="UP001497392"/>
    </source>
</evidence>
<keyword evidence="2" id="KW-1185">Reference proteome</keyword>
<proteinExistence type="predicted"/>
<organism evidence="1 2">
    <name type="scientific">Coccomyxa viridis</name>
    <dbReference type="NCBI Taxonomy" id="1274662"/>
    <lineage>
        <taxon>Eukaryota</taxon>
        <taxon>Viridiplantae</taxon>
        <taxon>Chlorophyta</taxon>
        <taxon>core chlorophytes</taxon>
        <taxon>Trebouxiophyceae</taxon>
        <taxon>Trebouxiophyceae incertae sedis</taxon>
        <taxon>Coccomyxaceae</taxon>
        <taxon>Coccomyxa</taxon>
    </lineage>
</organism>
<dbReference type="Proteomes" id="UP001497392">
    <property type="component" value="Unassembled WGS sequence"/>
</dbReference>
<gene>
    <name evidence="1" type="primary">g1184</name>
    <name evidence="1" type="ORF">VP750_LOCUS1024</name>
</gene>
<sequence length="272" mass="30152">MEWISGYRISSDAFATACCGITGQIKRAQQANGDPAHCAKADVPAAVFQRVERDRFHVIFLLNQGPAITAILHGLEDLGWPTALESQDTTRLQSLTPRSSARSRLLWHRHQMRLNHERTSEQAEGMLGYSAPSYRRLCEGAQQCLEAAHLQGKHPTLLQDWLSPAEMLVQHGAKHDMDLVMDLQCSLFDTLEALTARKEGPNGSSRALARVADRAAKALETHLSTWVMRWLPFLAGDSPNGLVELAESIRRKQSYVTPAHGTFHVAAVQTID</sequence>
<evidence type="ECO:0000313" key="1">
    <source>
        <dbReference type="EMBL" id="CAL5219365.1"/>
    </source>
</evidence>